<evidence type="ECO:0000256" key="1">
    <source>
        <dbReference type="ARBA" id="ARBA00009175"/>
    </source>
</evidence>
<name>A0A1Z4VVC7_9GAMM</name>
<evidence type="ECO:0000256" key="2">
    <source>
        <dbReference type="ARBA" id="ARBA00022723"/>
    </source>
</evidence>
<dbReference type="PANTHER" id="PTHR30632:SF14">
    <property type="entry name" value="TUNGSTATE_MOLYBDATE_CHROMATE-BINDING PROTEIN MODA"/>
    <property type="match status" value="1"/>
</dbReference>
<dbReference type="InterPro" id="IPR005950">
    <property type="entry name" value="ModA"/>
</dbReference>
<sequence>MPVWFRYLLIPLWLVLPLPATADTLTLAVASNFARPMQALVEAYEAEHPHRVRLSIGSTGKLYAQIRHGAPFDAFFAADRERPQRLESEGLAVSGSRFTYAVGRLVLWSPEPERIVAAGKALGRDDYAHLAIANPRLAPYGLAARQALAGMGLWGHVQSRLVRGENIGQTFHFVSSGHAELGFVALSQLPRNAGNAISGSHWVVPASLYDPIEQQAVRLSESAAIRDFMRFMRSEQARTLIHGYGYSTPAD</sequence>
<dbReference type="GO" id="GO:0015689">
    <property type="term" value="P:molybdate ion transport"/>
    <property type="evidence" value="ECO:0007669"/>
    <property type="project" value="InterPro"/>
</dbReference>
<protein>
    <submittedName>
        <fullName evidence="5">ABC-type molybdate transporter, periplasmic component</fullName>
    </submittedName>
</protein>
<dbReference type="Gene3D" id="3.40.190.10">
    <property type="entry name" value="Periplasmic binding protein-like II"/>
    <property type="match status" value="2"/>
</dbReference>
<feature type="binding site" evidence="4">
    <location>
        <position position="59"/>
    </location>
    <ligand>
        <name>molybdate</name>
        <dbReference type="ChEBI" id="CHEBI:36264"/>
    </ligand>
</feature>
<reference evidence="5 6" key="1">
    <citation type="submission" date="2017-05" db="EMBL/GenBank/DDBJ databases">
        <title>Thiocyanate degradation by Thiohalobacter thiocyanaticus FOKN1.</title>
        <authorList>
            <person name="Oshiki M."/>
            <person name="Fukushima T."/>
            <person name="Kawano S."/>
            <person name="Nakagawa J."/>
        </authorList>
    </citation>
    <scope>NUCLEOTIDE SEQUENCE [LARGE SCALE GENOMIC DNA]</scope>
    <source>
        <strain evidence="5 6">FOKN1</strain>
    </source>
</reference>
<dbReference type="PANTHER" id="PTHR30632">
    <property type="entry name" value="MOLYBDATE-BINDING PERIPLASMIC PROTEIN"/>
    <property type="match status" value="1"/>
</dbReference>
<dbReference type="KEGG" id="ttc:FOKN1_2971"/>
<proteinExistence type="inferred from homology"/>
<dbReference type="PIRSF" id="PIRSF004846">
    <property type="entry name" value="ModA"/>
    <property type="match status" value="1"/>
</dbReference>
<keyword evidence="4" id="KW-0500">Molybdenum</keyword>
<keyword evidence="2 4" id="KW-0479">Metal-binding</keyword>
<dbReference type="GO" id="GO:0030973">
    <property type="term" value="F:molybdate ion binding"/>
    <property type="evidence" value="ECO:0007669"/>
    <property type="project" value="InterPro"/>
</dbReference>
<organism evidence="5 6">
    <name type="scientific">Thiohalobacter thiocyanaticus</name>
    <dbReference type="NCBI Taxonomy" id="585455"/>
    <lineage>
        <taxon>Bacteria</taxon>
        <taxon>Pseudomonadati</taxon>
        <taxon>Pseudomonadota</taxon>
        <taxon>Gammaproteobacteria</taxon>
        <taxon>Thiohalobacterales</taxon>
        <taxon>Thiohalobacteraceae</taxon>
        <taxon>Thiohalobacter</taxon>
    </lineage>
</organism>
<accession>A0A1Z4VVC7</accession>
<dbReference type="InterPro" id="IPR044084">
    <property type="entry name" value="AvModA-like_subst-bd"/>
</dbReference>
<dbReference type="CDD" id="cd13539">
    <property type="entry name" value="PBP2_AvModA"/>
    <property type="match status" value="1"/>
</dbReference>
<keyword evidence="6" id="KW-1185">Reference proteome</keyword>
<evidence type="ECO:0000313" key="5">
    <source>
        <dbReference type="EMBL" id="BAZ95328.1"/>
    </source>
</evidence>
<evidence type="ECO:0000313" key="6">
    <source>
        <dbReference type="Proteomes" id="UP000218765"/>
    </source>
</evidence>
<dbReference type="EMBL" id="AP018052">
    <property type="protein sequence ID" value="BAZ95328.1"/>
    <property type="molecule type" value="Genomic_DNA"/>
</dbReference>
<dbReference type="SUPFAM" id="SSF53850">
    <property type="entry name" value="Periplasmic binding protein-like II"/>
    <property type="match status" value="1"/>
</dbReference>
<evidence type="ECO:0000256" key="3">
    <source>
        <dbReference type="ARBA" id="ARBA00022729"/>
    </source>
</evidence>
<gene>
    <name evidence="5" type="ORF">FOKN1_2971</name>
</gene>
<keyword evidence="3" id="KW-0732">Signal</keyword>
<evidence type="ECO:0000256" key="4">
    <source>
        <dbReference type="PIRSR" id="PIRSR004846-1"/>
    </source>
</evidence>
<dbReference type="InterPro" id="IPR050682">
    <property type="entry name" value="ModA/WtpA"/>
</dbReference>
<feature type="binding site" evidence="4">
    <location>
        <position position="167"/>
    </location>
    <ligand>
        <name>molybdate</name>
        <dbReference type="ChEBI" id="CHEBI:36264"/>
    </ligand>
</feature>
<dbReference type="AlphaFoldDB" id="A0A1Z4VVC7"/>
<dbReference type="GO" id="GO:0046872">
    <property type="term" value="F:metal ion binding"/>
    <property type="evidence" value="ECO:0007669"/>
    <property type="project" value="UniProtKB-KW"/>
</dbReference>
<comment type="similarity">
    <text evidence="1">Belongs to the bacterial solute-binding protein ModA family.</text>
</comment>
<dbReference type="Proteomes" id="UP000218765">
    <property type="component" value="Chromosome"/>
</dbReference>
<dbReference type="OrthoDB" id="9785015at2"/>
<dbReference type="NCBIfam" id="TIGR01256">
    <property type="entry name" value="modA"/>
    <property type="match status" value="1"/>
</dbReference>
<dbReference type="Pfam" id="PF13531">
    <property type="entry name" value="SBP_bac_11"/>
    <property type="match status" value="1"/>
</dbReference>
<dbReference type="RefSeq" id="WP_096367326.1">
    <property type="nucleotide sequence ID" value="NZ_AP018052.1"/>
</dbReference>